<evidence type="ECO:0000256" key="9">
    <source>
        <dbReference type="RuleBase" id="RU004016"/>
    </source>
</evidence>
<evidence type="ECO:0000256" key="5">
    <source>
        <dbReference type="ARBA" id="ARBA00022984"/>
    </source>
</evidence>
<dbReference type="InterPro" id="IPR012338">
    <property type="entry name" value="Beta-lactam/transpept-like"/>
</dbReference>
<evidence type="ECO:0000256" key="8">
    <source>
        <dbReference type="PIRSR" id="PIRSR618044-2"/>
    </source>
</evidence>
<feature type="binding site" evidence="8">
    <location>
        <position position="266"/>
    </location>
    <ligand>
        <name>substrate</name>
    </ligand>
</feature>
<keyword evidence="5" id="KW-0573">Peptidoglycan synthesis</keyword>
<feature type="domain" description="Peptidase S11 D-alanyl-D-alanine carboxypeptidase A N-terminal" evidence="10">
    <location>
        <begin position="69"/>
        <end position="297"/>
    </location>
</feature>
<organism evidence="11 12">
    <name type="scientific">Candidatus Yanofskybacteria bacterium RIFCSPHIGHO2_02_FULL_43_15c</name>
    <dbReference type="NCBI Taxonomy" id="1802679"/>
    <lineage>
        <taxon>Bacteria</taxon>
        <taxon>Candidatus Yanofskyibacteriota</taxon>
    </lineage>
</organism>
<protein>
    <recommendedName>
        <fullName evidence="10">Peptidase S11 D-alanyl-D-alanine carboxypeptidase A N-terminal domain-containing protein</fullName>
    </recommendedName>
</protein>
<name>A0A1F8FL31_9BACT</name>
<dbReference type="EMBL" id="MGJT01000001">
    <property type="protein sequence ID" value="OGN13782.1"/>
    <property type="molecule type" value="Genomic_DNA"/>
</dbReference>
<keyword evidence="3" id="KW-0378">Hydrolase</keyword>
<reference evidence="11 12" key="1">
    <citation type="journal article" date="2016" name="Nat. Commun.">
        <title>Thousands of microbial genomes shed light on interconnected biogeochemical processes in an aquifer system.</title>
        <authorList>
            <person name="Anantharaman K."/>
            <person name="Brown C.T."/>
            <person name="Hug L.A."/>
            <person name="Sharon I."/>
            <person name="Castelle C.J."/>
            <person name="Probst A.J."/>
            <person name="Thomas B.C."/>
            <person name="Singh A."/>
            <person name="Wilkins M.J."/>
            <person name="Karaoz U."/>
            <person name="Brodie E.L."/>
            <person name="Williams K.H."/>
            <person name="Hubbard S.S."/>
            <person name="Banfield J.F."/>
        </authorList>
    </citation>
    <scope>NUCLEOTIDE SEQUENCE [LARGE SCALE GENOMIC DNA]</scope>
</reference>
<comment type="similarity">
    <text evidence="1 9">Belongs to the peptidase S11 family.</text>
</comment>
<evidence type="ECO:0000313" key="12">
    <source>
        <dbReference type="Proteomes" id="UP000178197"/>
    </source>
</evidence>
<keyword evidence="4" id="KW-0133">Cell shape</keyword>
<dbReference type="InterPro" id="IPR018044">
    <property type="entry name" value="Peptidase_S11"/>
</dbReference>
<accession>A0A1F8FL31</accession>
<dbReference type="SUPFAM" id="SSF56601">
    <property type="entry name" value="beta-lactamase/transpeptidase-like"/>
    <property type="match status" value="1"/>
</dbReference>
<dbReference type="PRINTS" id="PR00725">
    <property type="entry name" value="DADACBPTASE1"/>
</dbReference>
<evidence type="ECO:0000259" key="10">
    <source>
        <dbReference type="Pfam" id="PF00768"/>
    </source>
</evidence>
<dbReference type="AlphaFoldDB" id="A0A1F8FL31"/>
<sequence>MRLKIHLLTILVSVLTVLSFYLVITDPTPRSELQGHLVQFVQGVPVRAETAAFILPISEPTFFPIRDTAVPVPELTVKSFLVYDTKNEKVIFSKEPGRVLPVASLTKLLTAIIGIDFLEPQEVITISNDSYNVDGEGADFRLQEQFYFKDLLGAMLVKSSNDAALAIAKTLEQKTGENFVGLMNRRARQIGMTESRFIDPAGLGDDGFSTARDLLRLARYSKNYPEVWHLLGLRSLDINAVDGKLTHHFESTNKLWASMPNLKGGKTGYTDGALGCMILEEDLPEQDSSLIIIVLGSADRFGEVKKLSDWSKLAFRWR</sequence>
<keyword evidence="6" id="KW-0961">Cell wall biogenesis/degradation</keyword>
<dbReference type="PANTHER" id="PTHR21581">
    <property type="entry name" value="D-ALANYL-D-ALANINE CARBOXYPEPTIDASE"/>
    <property type="match status" value="1"/>
</dbReference>
<feature type="active site" description="Proton acceptor" evidence="7">
    <location>
        <position position="107"/>
    </location>
</feature>
<evidence type="ECO:0000256" key="2">
    <source>
        <dbReference type="ARBA" id="ARBA00022729"/>
    </source>
</evidence>
<dbReference type="Gene3D" id="3.40.710.10">
    <property type="entry name" value="DD-peptidase/beta-lactamase superfamily"/>
    <property type="match status" value="1"/>
</dbReference>
<evidence type="ECO:0000256" key="3">
    <source>
        <dbReference type="ARBA" id="ARBA00022801"/>
    </source>
</evidence>
<dbReference type="GO" id="GO:0008360">
    <property type="term" value="P:regulation of cell shape"/>
    <property type="evidence" value="ECO:0007669"/>
    <property type="project" value="UniProtKB-KW"/>
</dbReference>
<dbReference type="PANTHER" id="PTHR21581:SF6">
    <property type="entry name" value="TRAFFICKING PROTEIN PARTICLE COMPLEX SUBUNIT 12"/>
    <property type="match status" value="1"/>
</dbReference>
<feature type="active site" description="Acyl-ester intermediate" evidence="7">
    <location>
        <position position="104"/>
    </location>
</feature>
<comment type="caution">
    <text evidence="11">The sequence shown here is derived from an EMBL/GenBank/DDBJ whole genome shotgun (WGS) entry which is preliminary data.</text>
</comment>
<gene>
    <name evidence="11" type="ORF">A3C71_02205</name>
</gene>
<dbReference type="GO" id="GO:0006508">
    <property type="term" value="P:proteolysis"/>
    <property type="evidence" value="ECO:0007669"/>
    <property type="project" value="InterPro"/>
</dbReference>
<keyword evidence="2" id="KW-0732">Signal</keyword>
<dbReference type="GO" id="GO:0071555">
    <property type="term" value="P:cell wall organization"/>
    <property type="evidence" value="ECO:0007669"/>
    <property type="project" value="UniProtKB-KW"/>
</dbReference>
<evidence type="ECO:0000256" key="1">
    <source>
        <dbReference type="ARBA" id="ARBA00007164"/>
    </source>
</evidence>
<dbReference type="GO" id="GO:0009252">
    <property type="term" value="P:peptidoglycan biosynthetic process"/>
    <property type="evidence" value="ECO:0007669"/>
    <property type="project" value="UniProtKB-KW"/>
</dbReference>
<dbReference type="InterPro" id="IPR001967">
    <property type="entry name" value="Peptidase_S11_N"/>
</dbReference>
<evidence type="ECO:0000256" key="4">
    <source>
        <dbReference type="ARBA" id="ARBA00022960"/>
    </source>
</evidence>
<dbReference type="Proteomes" id="UP000178197">
    <property type="component" value="Unassembled WGS sequence"/>
</dbReference>
<feature type="active site" evidence="7">
    <location>
        <position position="159"/>
    </location>
</feature>
<evidence type="ECO:0000256" key="6">
    <source>
        <dbReference type="ARBA" id="ARBA00023316"/>
    </source>
</evidence>
<dbReference type="GO" id="GO:0009002">
    <property type="term" value="F:serine-type D-Ala-D-Ala carboxypeptidase activity"/>
    <property type="evidence" value="ECO:0007669"/>
    <property type="project" value="InterPro"/>
</dbReference>
<evidence type="ECO:0000313" key="11">
    <source>
        <dbReference type="EMBL" id="OGN13782.1"/>
    </source>
</evidence>
<proteinExistence type="inferred from homology"/>
<dbReference type="Pfam" id="PF00768">
    <property type="entry name" value="Peptidase_S11"/>
    <property type="match status" value="1"/>
</dbReference>
<evidence type="ECO:0000256" key="7">
    <source>
        <dbReference type="PIRSR" id="PIRSR618044-1"/>
    </source>
</evidence>